<dbReference type="InterPro" id="IPR022761">
    <property type="entry name" value="Fumarate_lyase_N"/>
</dbReference>
<dbReference type="Gene3D" id="1.20.200.10">
    <property type="entry name" value="Fumarase/aspartase (Central domain)"/>
    <property type="match status" value="1"/>
</dbReference>
<dbReference type="PANTHER" id="PTHR43172">
    <property type="entry name" value="ADENYLOSUCCINATE LYASE"/>
    <property type="match status" value="1"/>
</dbReference>
<evidence type="ECO:0000256" key="7">
    <source>
        <dbReference type="ARBA" id="ARBA00023239"/>
    </source>
</evidence>
<dbReference type="InterPro" id="IPR008948">
    <property type="entry name" value="L-Aspartase-like"/>
</dbReference>
<evidence type="ECO:0000256" key="10">
    <source>
        <dbReference type="NCBIfam" id="TIGR00928"/>
    </source>
</evidence>
<proteinExistence type="inferred from homology"/>
<comment type="catalytic activity">
    <reaction evidence="8">
        <text>(2S)-2-[5-amino-1-(5-phospho-beta-D-ribosyl)imidazole-4-carboxamido]succinate = 5-amino-1-(5-phospho-beta-D-ribosyl)imidazole-4-carboxamide + fumarate</text>
        <dbReference type="Rhea" id="RHEA:23920"/>
        <dbReference type="ChEBI" id="CHEBI:29806"/>
        <dbReference type="ChEBI" id="CHEBI:58443"/>
        <dbReference type="ChEBI" id="CHEBI:58475"/>
        <dbReference type="EC" id="4.3.2.2"/>
    </reaction>
    <physiologicalReaction direction="left-to-right" evidence="8">
        <dbReference type="Rhea" id="RHEA:23921"/>
    </physiologicalReaction>
</comment>
<evidence type="ECO:0000256" key="3">
    <source>
        <dbReference type="ARBA" id="ARBA00008273"/>
    </source>
</evidence>
<dbReference type="Gene3D" id="1.10.275.10">
    <property type="entry name" value="Fumarase/aspartase (N-terminal domain)"/>
    <property type="match status" value="1"/>
</dbReference>
<dbReference type="CDD" id="cd01360">
    <property type="entry name" value="Adenylsuccinate_lyase_1"/>
    <property type="match status" value="1"/>
</dbReference>
<dbReference type="GO" id="GO:0070626">
    <property type="term" value="F:(S)-2-(5-amino-1-(5-phospho-D-ribosyl)imidazole-4-carboxamido) succinate lyase (fumarate-forming) activity"/>
    <property type="evidence" value="ECO:0007669"/>
    <property type="project" value="TreeGrafter"/>
</dbReference>
<evidence type="ECO:0000256" key="9">
    <source>
        <dbReference type="ARBA" id="ARBA00049115"/>
    </source>
</evidence>
<name>S5DWQ2_9ACTN</name>
<evidence type="ECO:0000256" key="4">
    <source>
        <dbReference type="ARBA" id="ARBA00012339"/>
    </source>
</evidence>
<dbReference type="PRINTS" id="PR00149">
    <property type="entry name" value="FUMRATELYASE"/>
</dbReference>
<comment type="pathway">
    <text evidence="2">Purine metabolism; AMP biosynthesis via de novo pathway; AMP from IMP: step 2/2.</text>
</comment>
<evidence type="ECO:0000313" key="12">
    <source>
        <dbReference type="EMBL" id="AGQ19312.1"/>
    </source>
</evidence>
<evidence type="ECO:0000259" key="11">
    <source>
        <dbReference type="Pfam" id="PF00206"/>
    </source>
</evidence>
<dbReference type="SUPFAM" id="SSF48557">
    <property type="entry name" value="L-aspartase-like"/>
    <property type="match status" value="1"/>
</dbReference>
<comment type="similarity">
    <text evidence="3">Belongs to the lyase 1 family. Adenylosuccinate lyase subfamily.</text>
</comment>
<comment type="pathway">
    <text evidence="1">Purine metabolism; IMP biosynthesis via de novo pathway; 5-amino-1-(5-phospho-D-ribosyl)imidazole-4-carboxamide from 5-amino-1-(5-phospho-D-ribosyl)imidazole-4-carboxylate: step 2/2.</text>
</comment>
<keyword evidence="6" id="KW-0658">Purine biosynthesis</keyword>
<dbReference type="UniPathway" id="UPA00074">
    <property type="reaction ID" value="UER00132"/>
</dbReference>
<dbReference type="InterPro" id="IPR000362">
    <property type="entry name" value="Fumarate_lyase_fam"/>
</dbReference>
<dbReference type="PROSITE" id="PS00163">
    <property type="entry name" value="FUMARATE_LYASES"/>
    <property type="match status" value="1"/>
</dbReference>
<organism evidence="12">
    <name type="scientific">Candidatus Actinomarina minuta</name>
    <dbReference type="NCBI Taxonomy" id="1389454"/>
    <lineage>
        <taxon>Bacteria</taxon>
        <taxon>Bacillati</taxon>
        <taxon>Actinomycetota</taxon>
        <taxon>Actinomycetes</taxon>
        <taxon>Candidatus Actinomarinidae</taxon>
        <taxon>Candidatus Actinomarinales</taxon>
        <taxon>Candidatus Actinomarineae</taxon>
        <taxon>Candidatus Actinomarinaceae</taxon>
        <taxon>Candidatus Actinomarina</taxon>
    </lineage>
</organism>
<dbReference type="FunFam" id="1.20.200.10:FF:000008">
    <property type="entry name" value="Adenylosuccinate lyase"/>
    <property type="match status" value="1"/>
</dbReference>
<dbReference type="EMBL" id="KC811128">
    <property type="protein sequence ID" value="AGQ19312.1"/>
    <property type="molecule type" value="Genomic_DNA"/>
</dbReference>
<dbReference type="GO" id="GO:0006189">
    <property type="term" value="P:'de novo' IMP biosynthetic process"/>
    <property type="evidence" value="ECO:0007669"/>
    <property type="project" value="UniProtKB-UniPathway"/>
</dbReference>
<dbReference type="AlphaFoldDB" id="S5DWQ2"/>
<accession>S5DWQ2</accession>
<evidence type="ECO:0000256" key="5">
    <source>
        <dbReference type="ARBA" id="ARBA00017058"/>
    </source>
</evidence>
<dbReference type="InterPro" id="IPR024083">
    <property type="entry name" value="Fumarase/histidase_N"/>
</dbReference>
<protein>
    <recommendedName>
        <fullName evidence="5 10">Adenylosuccinate lyase</fullName>
        <ecNumber evidence="4 10">4.3.2.2</ecNumber>
    </recommendedName>
</protein>
<dbReference type="GO" id="GO:0004018">
    <property type="term" value="F:N6-(1,2-dicarboxyethyl)AMP AMP-lyase (fumarate-forming) activity"/>
    <property type="evidence" value="ECO:0007669"/>
    <property type="project" value="UniProtKB-UniRule"/>
</dbReference>
<dbReference type="GO" id="GO:0044208">
    <property type="term" value="P:'de novo' AMP biosynthetic process"/>
    <property type="evidence" value="ECO:0007669"/>
    <property type="project" value="UniProtKB-UniPathway"/>
</dbReference>
<dbReference type="GO" id="GO:0005829">
    <property type="term" value="C:cytosol"/>
    <property type="evidence" value="ECO:0007669"/>
    <property type="project" value="TreeGrafter"/>
</dbReference>
<dbReference type="PANTHER" id="PTHR43172:SF1">
    <property type="entry name" value="ADENYLOSUCCINATE LYASE"/>
    <property type="match status" value="1"/>
</dbReference>
<sequence length="427" mass="48704">MIKRYLINEIEDIWNQNNKISTWKKVESSVTKQLEDAGIVPKGLSAEILKVNISLEELEEREKITNHDVASFVDILQNKIQKNSEWVHYGLTSSDIVDTSNSLLIIESLDFLLIQIDELIETLKNLAIKEKDTKIIGRTHGVFAEITFLGNIFSNWLLEINRNKQRIVKAKENISVGKFSGAVGNYSILNQEIEEKALSSLNLKPELFASQIVSRDRYAEVIIAIGMLGSCFDRISQNLRGYQRSEVGEIFESFSKEQKGSSAMPHKKNPITSERVSGISRILRGYVITSLENISLWHERDISNSSVERIIFPDGFNLITFATIEMEKLFSNIQINHEKINSNIDLAKISILTQACLSHLITKGVDRDEAYRFIQSQSFEFEDLDDYLTTLSKNFENVSIEELKSITNEILSEKTNENFEEKINSIV</sequence>
<dbReference type="Pfam" id="PF00206">
    <property type="entry name" value="Lyase_1"/>
    <property type="match status" value="1"/>
</dbReference>
<feature type="domain" description="Fumarate lyase N-terminal" evidence="11">
    <location>
        <begin position="63"/>
        <end position="281"/>
    </location>
</feature>
<dbReference type="NCBIfam" id="TIGR00928">
    <property type="entry name" value="purB"/>
    <property type="match status" value="1"/>
</dbReference>
<keyword evidence="7 12" id="KW-0456">Lyase</keyword>
<evidence type="ECO:0000256" key="2">
    <source>
        <dbReference type="ARBA" id="ARBA00004734"/>
    </source>
</evidence>
<dbReference type="UniPathway" id="UPA00075">
    <property type="reaction ID" value="UER00336"/>
</dbReference>
<comment type="catalytic activity">
    <reaction evidence="9">
        <text>N(6)-(1,2-dicarboxyethyl)-AMP = fumarate + AMP</text>
        <dbReference type="Rhea" id="RHEA:16853"/>
        <dbReference type="ChEBI" id="CHEBI:29806"/>
        <dbReference type="ChEBI" id="CHEBI:57567"/>
        <dbReference type="ChEBI" id="CHEBI:456215"/>
        <dbReference type="EC" id="4.3.2.2"/>
    </reaction>
    <physiologicalReaction direction="left-to-right" evidence="9">
        <dbReference type="Rhea" id="RHEA:16854"/>
    </physiologicalReaction>
</comment>
<evidence type="ECO:0000256" key="6">
    <source>
        <dbReference type="ARBA" id="ARBA00022755"/>
    </source>
</evidence>
<dbReference type="InterPro" id="IPR020557">
    <property type="entry name" value="Fumarate_lyase_CS"/>
</dbReference>
<dbReference type="EC" id="4.3.2.2" evidence="4 10"/>
<evidence type="ECO:0000256" key="8">
    <source>
        <dbReference type="ARBA" id="ARBA00024477"/>
    </source>
</evidence>
<reference evidence="12" key="1">
    <citation type="journal article" date="2013" name="Sci. Rep.">
        <title>Metagenomics uncovers a new group of low GC and ultra-small marine Actinobacteria.</title>
        <authorList>
            <person name="Ghai R."/>
            <person name="Mizuno C.M."/>
            <person name="Picazo A."/>
            <person name="Camacho A."/>
            <person name="Rodriguez-Valera F."/>
        </authorList>
    </citation>
    <scope>NUCLEOTIDE SEQUENCE</scope>
</reference>
<evidence type="ECO:0000256" key="1">
    <source>
        <dbReference type="ARBA" id="ARBA00004706"/>
    </source>
</evidence>
<dbReference type="InterPro" id="IPR004769">
    <property type="entry name" value="Pur_lyase"/>
</dbReference>